<comment type="caution">
    <text evidence="5">The sequence shown here is derived from an EMBL/GenBank/DDBJ whole genome shotgun (WGS) entry which is preliminary data.</text>
</comment>
<organism evidence="5 6">
    <name type="scientific">Pseudolysinimonas kribbensis</name>
    <dbReference type="NCBI Taxonomy" id="433641"/>
    <lineage>
        <taxon>Bacteria</taxon>
        <taxon>Bacillati</taxon>
        <taxon>Actinomycetota</taxon>
        <taxon>Actinomycetes</taxon>
        <taxon>Micrococcales</taxon>
        <taxon>Microbacteriaceae</taxon>
        <taxon>Pseudolysinimonas</taxon>
    </lineage>
</organism>
<evidence type="ECO:0000313" key="5">
    <source>
        <dbReference type="EMBL" id="GMA96767.1"/>
    </source>
</evidence>
<dbReference type="InterPro" id="IPR002298">
    <property type="entry name" value="DNA_polymerase_A"/>
</dbReference>
<proteinExistence type="predicted"/>
<name>A0ABQ6KE86_9MICO</name>
<reference evidence="6" key="1">
    <citation type="journal article" date="2019" name="Int. J. Syst. Evol. Microbiol.">
        <title>The Global Catalogue of Microorganisms (GCM) 10K type strain sequencing project: providing services to taxonomists for standard genome sequencing and annotation.</title>
        <authorList>
            <consortium name="The Broad Institute Genomics Platform"/>
            <consortium name="The Broad Institute Genome Sequencing Center for Infectious Disease"/>
            <person name="Wu L."/>
            <person name="Ma J."/>
        </authorList>
    </citation>
    <scope>NUCLEOTIDE SEQUENCE [LARGE SCALE GENOMIC DNA]</scope>
    <source>
        <strain evidence="6">NBRC 108894</strain>
    </source>
</reference>
<feature type="domain" description="DNA-directed DNA polymerase family A palm" evidence="4">
    <location>
        <begin position="194"/>
        <end position="373"/>
    </location>
</feature>
<dbReference type="EMBL" id="BSVB01000001">
    <property type="protein sequence ID" value="GMA96767.1"/>
    <property type="molecule type" value="Genomic_DNA"/>
</dbReference>
<evidence type="ECO:0000313" key="6">
    <source>
        <dbReference type="Proteomes" id="UP001157034"/>
    </source>
</evidence>
<comment type="catalytic activity">
    <reaction evidence="3">
        <text>DNA(n) + a 2'-deoxyribonucleoside 5'-triphosphate = DNA(n+1) + diphosphate</text>
        <dbReference type="Rhea" id="RHEA:22508"/>
        <dbReference type="Rhea" id="RHEA-COMP:17339"/>
        <dbReference type="Rhea" id="RHEA-COMP:17340"/>
        <dbReference type="ChEBI" id="CHEBI:33019"/>
        <dbReference type="ChEBI" id="CHEBI:61560"/>
        <dbReference type="ChEBI" id="CHEBI:173112"/>
        <dbReference type="EC" id="2.7.7.7"/>
    </reaction>
</comment>
<protein>
    <recommendedName>
        <fullName evidence="1">DNA-directed DNA polymerase</fullName>
        <ecNumber evidence="1">2.7.7.7</ecNumber>
    </recommendedName>
</protein>
<evidence type="ECO:0000259" key="4">
    <source>
        <dbReference type="Pfam" id="PF00476"/>
    </source>
</evidence>
<dbReference type="SUPFAM" id="SSF56672">
    <property type="entry name" value="DNA/RNA polymerases"/>
    <property type="match status" value="1"/>
</dbReference>
<dbReference type="InterPro" id="IPR001098">
    <property type="entry name" value="DNA-dir_DNA_pol_A_palm_dom"/>
</dbReference>
<keyword evidence="2" id="KW-0235">DNA replication</keyword>
<dbReference type="Proteomes" id="UP001157034">
    <property type="component" value="Unassembled WGS sequence"/>
</dbReference>
<accession>A0ABQ6KE86</accession>
<dbReference type="NCBIfam" id="NF011538">
    <property type="entry name" value="PRK14975.1-1"/>
    <property type="match status" value="1"/>
</dbReference>
<dbReference type="PANTHER" id="PTHR10133">
    <property type="entry name" value="DNA POLYMERASE I"/>
    <property type="match status" value="1"/>
</dbReference>
<evidence type="ECO:0000256" key="2">
    <source>
        <dbReference type="ARBA" id="ARBA00022705"/>
    </source>
</evidence>
<gene>
    <name evidence="5" type="ORF">GCM10025881_35910</name>
</gene>
<dbReference type="Pfam" id="PF00476">
    <property type="entry name" value="DNA_pol_A"/>
    <property type="match status" value="1"/>
</dbReference>
<dbReference type="EC" id="2.7.7.7" evidence="1"/>
<evidence type="ECO:0000256" key="3">
    <source>
        <dbReference type="ARBA" id="ARBA00049244"/>
    </source>
</evidence>
<keyword evidence="6" id="KW-1185">Reference proteome</keyword>
<evidence type="ECO:0000256" key="1">
    <source>
        <dbReference type="ARBA" id="ARBA00012417"/>
    </source>
</evidence>
<sequence length="408" mass="43941">MFVALSSDRRGTVTAVELDGDAVETARTTVPEPALAAWVAEREVGRPRWVWSDTARWYPDLLAGGVRIERCVDLRLCRRILRNAVWTAASTWPDDAWNAPADGPAGAAAADALFALEEPRPDDDPVAELRRQRTAVAASSEPGRLGLLVAAESVGSLVAAEMSFAGLPWRADLHDAILRELLGDPGPSGRPARMEALLAEVRAALDAPELNPDSPVELVKGLQRAGLRATSTRSWELKRLDHPAIPPLLEYKKLARLLSANGWSWLAEWVRDGRFRPVYVPGGVVTGRWAADGGGALQLPKQVRGAAVADPGWRLVVGDAAQLEPRVLAAMSRDVAMARAGQAQDMYQGMVDAGAVETRPQAKYGMLGAIYGGTTGESGRMRPRIERAFPRAMAFVEDAARAGSGVRW</sequence>
<dbReference type="PANTHER" id="PTHR10133:SF27">
    <property type="entry name" value="DNA POLYMERASE NU"/>
    <property type="match status" value="1"/>
</dbReference>
<dbReference type="InterPro" id="IPR043502">
    <property type="entry name" value="DNA/RNA_pol_sf"/>
</dbReference>